<comment type="similarity">
    <text evidence="1">Belongs to the peptidase C2 family.</text>
</comment>
<dbReference type="PROSITE" id="PS00139">
    <property type="entry name" value="THIOL_PROTEASE_CYS"/>
    <property type="match status" value="1"/>
</dbReference>
<feature type="active site" evidence="10 11">
    <location>
        <position position="261"/>
    </location>
</feature>
<dbReference type="Gene3D" id="3.90.70.10">
    <property type="entry name" value="Cysteine proteinases"/>
    <property type="match status" value="1"/>
</dbReference>
<evidence type="ECO:0000256" key="7">
    <source>
        <dbReference type="ARBA" id="ARBA00022801"/>
    </source>
</evidence>
<dbReference type="EMBL" id="CAMPGE010028556">
    <property type="protein sequence ID" value="CAI2386072.1"/>
    <property type="molecule type" value="Genomic_DNA"/>
</dbReference>
<protein>
    <recommendedName>
        <fullName evidence="12">Calpain catalytic domain-containing protein</fullName>
    </recommendedName>
</protein>
<evidence type="ECO:0000256" key="2">
    <source>
        <dbReference type="ARBA" id="ARBA00022553"/>
    </source>
</evidence>
<evidence type="ECO:0000313" key="14">
    <source>
        <dbReference type="Proteomes" id="UP001295684"/>
    </source>
</evidence>
<keyword evidence="4" id="KW-0479">Metal-binding</keyword>
<proteinExistence type="inferred from homology"/>
<accession>A0AAD1YAK7</accession>
<dbReference type="InterPro" id="IPR001300">
    <property type="entry name" value="Peptidase_C2_calpain_cat"/>
</dbReference>
<dbReference type="PANTHER" id="PTHR10183:SF379">
    <property type="entry name" value="CALPAIN-5"/>
    <property type="match status" value="1"/>
</dbReference>
<evidence type="ECO:0000256" key="3">
    <source>
        <dbReference type="ARBA" id="ARBA00022670"/>
    </source>
</evidence>
<dbReference type="AlphaFoldDB" id="A0AAD1YAK7"/>
<name>A0AAD1YAK7_EUPCR</name>
<keyword evidence="2" id="KW-0597">Phosphoprotein</keyword>
<dbReference type="CDD" id="cd00044">
    <property type="entry name" value="CysPc"/>
    <property type="match status" value="1"/>
</dbReference>
<evidence type="ECO:0000256" key="1">
    <source>
        <dbReference type="ARBA" id="ARBA00007623"/>
    </source>
</evidence>
<dbReference type="Pfam" id="PF00648">
    <property type="entry name" value="Peptidase_C2"/>
    <property type="match status" value="1"/>
</dbReference>
<dbReference type="SUPFAM" id="SSF54001">
    <property type="entry name" value="Cysteine proteinases"/>
    <property type="match status" value="1"/>
</dbReference>
<reference evidence="13" key="1">
    <citation type="submission" date="2023-07" db="EMBL/GenBank/DDBJ databases">
        <authorList>
            <consortium name="AG Swart"/>
            <person name="Singh M."/>
            <person name="Singh A."/>
            <person name="Seah K."/>
            <person name="Emmerich C."/>
        </authorList>
    </citation>
    <scope>NUCLEOTIDE SEQUENCE</scope>
    <source>
        <strain evidence="13">DP1</strain>
    </source>
</reference>
<dbReference type="GO" id="GO:0008270">
    <property type="term" value="F:zinc ion binding"/>
    <property type="evidence" value="ECO:0007669"/>
    <property type="project" value="UniProtKB-KW"/>
</dbReference>
<evidence type="ECO:0000256" key="10">
    <source>
        <dbReference type="PIRSR" id="PIRSR622684-1"/>
    </source>
</evidence>
<comment type="caution">
    <text evidence="13">The sequence shown here is derived from an EMBL/GenBank/DDBJ whole genome shotgun (WGS) entry which is preliminary data.</text>
</comment>
<keyword evidence="6" id="KW-0863">Zinc-finger</keyword>
<keyword evidence="3 11" id="KW-0645">Protease</keyword>
<dbReference type="SMART" id="SM00230">
    <property type="entry name" value="CysPc"/>
    <property type="match status" value="1"/>
</dbReference>
<dbReference type="GO" id="GO:0006508">
    <property type="term" value="P:proteolysis"/>
    <property type="evidence" value="ECO:0007669"/>
    <property type="project" value="UniProtKB-KW"/>
</dbReference>
<keyword evidence="7 11" id="KW-0378">Hydrolase</keyword>
<sequence length="800" mass="94432">MEILQTKETIEQKMEKTHDSIDEDFPPTANSLYNTINTKLSKKELETWQNFEWRRPHEIFQGKFCLFSDSIDPCDIKQGCLGNCYFLSAISAMAEFPNQVKKIFLHKEINEDGIYAVNFTLGGENYTVLVDDHIPYYVKKNKPAFSQSKGKELWVMLLEKAWAKVNGNYENSIKGFVSEAFRALTGAPVVFFKHMYIQDIWEEISEADMNKYIICASSGEGQLNKERYDEMGLISEHAYSVIAATEVDTAKGRERLLKLRNPWGHKEWKGKWSDNDESWTDELRKALGCQEINDGVFFMCVEDYLSYFRTTVICKLHEDFVSHSIRCKHNTGDYNLIKITIEDEGKIFFTVSQLNQRWARRHNEYEPSFVRMLLSRVVPEDEDDSEDFPLEYIEGKCWKDEDTTIECYCIPGEYLAYIEIYWFDDTQFNDLVFRTYSEIAPIIEEIDKDEYPNFLSETLKTCARNSSVVKTYADKGEPDIFRSFSITESKAEYGFLYYENNSAGTILREIVKFSELENLQILPPYSGEMVEVKVPPGMNEIIVLNRDDRGCSFNSTYYTALIKPVEETLKVITERGKRKQIEYNDEKYEVYYYTYKDGSGYLWYFENRSDELDDKQAYIFEGTFYFKLENLEIDSDEYRDKQEWKVTLKPGETSYVKFLLKDVTKSWGYKYSYSFKVKEAVLNNSKLIDKVKEFGKRKQISYKDEKVDVFYYIYFINERYIWYYENLTDKKFRATFNFELTNLKIDREEEKDEEDGEEEGWKILLLPGETCIKSISRIDQKCESKYRSSYSYRLSANDDE</sequence>
<dbReference type="GO" id="GO:0004198">
    <property type="term" value="F:calcium-dependent cysteine-type endopeptidase activity"/>
    <property type="evidence" value="ECO:0007669"/>
    <property type="project" value="InterPro"/>
</dbReference>
<evidence type="ECO:0000256" key="4">
    <source>
        <dbReference type="ARBA" id="ARBA00022723"/>
    </source>
</evidence>
<evidence type="ECO:0000256" key="8">
    <source>
        <dbReference type="ARBA" id="ARBA00022807"/>
    </source>
</evidence>
<feature type="active site" evidence="10 11">
    <location>
        <position position="84"/>
    </location>
</feature>
<evidence type="ECO:0000256" key="11">
    <source>
        <dbReference type="PROSITE-ProRule" id="PRU00239"/>
    </source>
</evidence>
<keyword evidence="14" id="KW-1185">Reference proteome</keyword>
<dbReference type="PRINTS" id="PR00704">
    <property type="entry name" value="CALPAIN"/>
</dbReference>
<dbReference type="PROSITE" id="PS50203">
    <property type="entry name" value="CALPAIN_CAT"/>
    <property type="match status" value="1"/>
</dbReference>
<evidence type="ECO:0000256" key="6">
    <source>
        <dbReference type="ARBA" id="ARBA00022771"/>
    </source>
</evidence>
<dbReference type="InterPro" id="IPR022684">
    <property type="entry name" value="Calpain_cysteine_protease"/>
</dbReference>
<evidence type="ECO:0000313" key="13">
    <source>
        <dbReference type="EMBL" id="CAI2386072.1"/>
    </source>
</evidence>
<keyword evidence="5" id="KW-0677">Repeat</keyword>
<gene>
    <name evidence="13" type="ORF">ECRASSUSDP1_LOCUS27674</name>
</gene>
<feature type="active site" evidence="10 11">
    <location>
        <position position="237"/>
    </location>
</feature>
<dbReference type="Proteomes" id="UP001295684">
    <property type="component" value="Unassembled WGS sequence"/>
</dbReference>
<dbReference type="PANTHER" id="PTHR10183">
    <property type="entry name" value="CALPAIN"/>
    <property type="match status" value="1"/>
</dbReference>
<keyword evidence="9" id="KW-0862">Zinc</keyword>
<keyword evidence="8 11" id="KW-0788">Thiol protease</keyword>
<dbReference type="FunFam" id="3.90.70.10:FF:000010">
    <property type="entry name" value="Calpain 15"/>
    <property type="match status" value="1"/>
</dbReference>
<organism evidence="13 14">
    <name type="scientific">Euplotes crassus</name>
    <dbReference type="NCBI Taxonomy" id="5936"/>
    <lineage>
        <taxon>Eukaryota</taxon>
        <taxon>Sar</taxon>
        <taxon>Alveolata</taxon>
        <taxon>Ciliophora</taxon>
        <taxon>Intramacronucleata</taxon>
        <taxon>Spirotrichea</taxon>
        <taxon>Hypotrichia</taxon>
        <taxon>Euplotida</taxon>
        <taxon>Euplotidae</taxon>
        <taxon>Moneuplotes</taxon>
    </lineage>
</organism>
<dbReference type="InterPro" id="IPR038765">
    <property type="entry name" value="Papain-like_cys_pep_sf"/>
</dbReference>
<dbReference type="InterPro" id="IPR000169">
    <property type="entry name" value="Pept_cys_AS"/>
</dbReference>
<evidence type="ECO:0000259" key="12">
    <source>
        <dbReference type="PROSITE" id="PS50203"/>
    </source>
</evidence>
<feature type="domain" description="Calpain catalytic" evidence="12">
    <location>
        <begin position="19"/>
        <end position="317"/>
    </location>
</feature>
<evidence type="ECO:0000256" key="5">
    <source>
        <dbReference type="ARBA" id="ARBA00022737"/>
    </source>
</evidence>
<evidence type="ECO:0000256" key="9">
    <source>
        <dbReference type="ARBA" id="ARBA00022833"/>
    </source>
</evidence>